<dbReference type="InterPro" id="IPR009061">
    <property type="entry name" value="DNA-bd_dom_put_sf"/>
</dbReference>
<evidence type="ECO:0000313" key="3">
    <source>
        <dbReference type="EMBL" id="QTQ12572.1"/>
    </source>
</evidence>
<reference evidence="3" key="2">
    <citation type="journal article" date="2021" name="Microbiol. Resour. Announc.">
        <title>Complete Genome Sequences of Three Human Oral Treponema parvum Isolates.</title>
        <authorList>
            <person name="Zeng H."/>
            <person name="Watt R.M."/>
        </authorList>
    </citation>
    <scope>NUCLEOTIDE SEQUENCE</scope>
    <source>
        <strain evidence="3">ATCC 700773</strain>
    </source>
</reference>
<dbReference type="PANTHER" id="PTHR30204:SF97">
    <property type="entry name" value="MERR FAMILY REGULATORY PROTEIN"/>
    <property type="match status" value="1"/>
</dbReference>
<feature type="domain" description="HTH merR-type" evidence="2">
    <location>
        <begin position="4"/>
        <end position="74"/>
    </location>
</feature>
<dbReference type="InterPro" id="IPR047057">
    <property type="entry name" value="MerR_fam"/>
</dbReference>
<reference evidence="3" key="1">
    <citation type="submission" date="2020-05" db="EMBL/GenBank/DDBJ databases">
        <authorList>
            <person name="Zeng H."/>
            <person name="Chan Y.K."/>
            <person name="Watt R.M."/>
        </authorList>
    </citation>
    <scope>NUCLEOTIDE SEQUENCE</scope>
    <source>
        <strain evidence="3">ATCC 700773</strain>
    </source>
</reference>
<keyword evidence="1" id="KW-0238">DNA-binding</keyword>
<dbReference type="RefSeq" id="WP_210117284.1">
    <property type="nucleotide sequence ID" value="NZ_CP054257.1"/>
</dbReference>
<dbReference type="GO" id="GO:0003700">
    <property type="term" value="F:DNA-binding transcription factor activity"/>
    <property type="evidence" value="ECO:0007669"/>
    <property type="project" value="InterPro"/>
</dbReference>
<dbReference type="SUPFAM" id="SSF46955">
    <property type="entry name" value="Putative DNA-binding domain"/>
    <property type="match status" value="1"/>
</dbReference>
<proteinExistence type="predicted"/>
<dbReference type="PROSITE" id="PS50937">
    <property type="entry name" value="HTH_MERR_2"/>
    <property type="match status" value="1"/>
</dbReference>
<dbReference type="SMART" id="SM00422">
    <property type="entry name" value="HTH_MERR"/>
    <property type="match status" value="1"/>
</dbReference>
<dbReference type="EMBL" id="CP054257">
    <property type="protein sequence ID" value="QTQ12572.1"/>
    <property type="molecule type" value="Genomic_DNA"/>
</dbReference>
<evidence type="ECO:0000256" key="1">
    <source>
        <dbReference type="ARBA" id="ARBA00023125"/>
    </source>
</evidence>
<protein>
    <submittedName>
        <fullName evidence="3">MerR family transcriptional regulator</fullName>
    </submittedName>
</protein>
<dbReference type="InterPro" id="IPR011256">
    <property type="entry name" value="Reg_factor_effector_dom_sf"/>
</dbReference>
<gene>
    <name evidence="3" type="ORF">HRI96_10410</name>
</gene>
<accession>A0A975F175</accession>
<dbReference type="GO" id="GO:0003677">
    <property type="term" value="F:DNA binding"/>
    <property type="evidence" value="ECO:0007669"/>
    <property type="project" value="UniProtKB-KW"/>
</dbReference>
<organism evidence="3 4">
    <name type="scientific">Treponema parvum</name>
    <dbReference type="NCBI Taxonomy" id="138851"/>
    <lineage>
        <taxon>Bacteria</taxon>
        <taxon>Pseudomonadati</taxon>
        <taxon>Spirochaetota</taxon>
        <taxon>Spirochaetia</taxon>
        <taxon>Spirochaetales</taxon>
        <taxon>Treponemataceae</taxon>
        <taxon>Treponema</taxon>
    </lineage>
</organism>
<dbReference type="Pfam" id="PF13411">
    <property type="entry name" value="MerR_1"/>
    <property type="match status" value="1"/>
</dbReference>
<dbReference type="Gene3D" id="3.20.80.10">
    <property type="entry name" value="Regulatory factor, effector binding domain"/>
    <property type="match status" value="1"/>
</dbReference>
<dbReference type="InterPro" id="IPR000551">
    <property type="entry name" value="MerR-type_HTH_dom"/>
</dbReference>
<dbReference type="Proteomes" id="UP000671995">
    <property type="component" value="Chromosome"/>
</dbReference>
<evidence type="ECO:0000313" key="4">
    <source>
        <dbReference type="Proteomes" id="UP000671995"/>
    </source>
</evidence>
<name>A0A975F175_9SPIR</name>
<dbReference type="Gene3D" id="1.10.1660.10">
    <property type="match status" value="1"/>
</dbReference>
<sequence length="280" mass="33339">MENYLTIGQMAKLNRISEQTLRLYEKKGLLVPAARDELSGYRFYDIRQSAVLDMIRYMKALGMNLKEIKMQLNEKDMYCMHEILLQRQNQIDRAIADLKCQRRAVQRTLESFERYSYAPPDGTIILEYIGKRFLYIVDSGINVYDHDLGTYEKMLRDLKNELETHCLPQTYFYNAGTVLRKENLLKKNFYSSEVFVFVDRQFVPEEFITVLNPGMYLCIYCDNFYKEKDYINRLLEEIHKRRYVISGDYLCEEISDIAMAWKNERDLFLRLQIPIAFEAG</sequence>
<dbReference type="PANTHER" id="PTHR30204">
    <property type="entry name" value="REDOX-CYCLING DRUG-SENSING TRANSCRIPTIONAL ACTIVATOR SOXR"/>
    <property type="match status" value="1"/>
</dbReference>
<evidence type="ECO:0000259" key="2">
    <source>
        <dbReference type="PROSITE" id="PS50937"/>
    </source>
</evidence>
<dbReference type="AlphaFoldDB" id="A0A975F175"/>